<accession>A0ABT2HZW7</accession>
<dbReference type="RefSeq" id="WP_260043158.1">
    <property type="nucleotide sequence ID" value="NZ_JANZXA010000001.1"/>
</dbReference>
<protein>
    <submittedName>
        <fullName evidence="1">Formate dehydrogenase subunit delta</fullName>
    </submittedName>
</protein>
<comment type="caution">
    <text evidence="1">The sequence shown here is derived from an EMBL/GenBank/DDBJ whole genome shotgun (WGS) entry which is preliminary data.</text>
</comment>
<evidence type="ECO:0000313" key="2">
    <source>
        <dbReference type="Proteomes" id="UP001165583"/>
    </source>
</evidence>
<sequence>MMSTDERLAYMADQILRNFASRGQEAAIAATLDHIGQFWDPGMKSRAAAMPDAPGVVLSDGVRATFMRLRDSQPAS</sequence>
<dbReference type="Proteomes" id="UP001165583">
    <property type="component" value="Unassembled WGS sequence"/>
</dbReference>
<gene>
    <name evidence="1" type="ORF">NZK81_00860</name>
</gene>
<proteinExistence type="predicted"/>
<dbReference type="Pfam" id="PF11390">
    <property type="entry name" value="FdsD"/>
    <property type="match status" value="1"/>
</dbReference>
<evidence type="ECO:0000313" key="1">
    <source>
        <dbReference type="EMBL" id="MCT2398088.1"/>
    </source>
</evidence>
<name>A0ABT2HZW7_9SPHN</name>
<organism evidence="1 2">
    <name type="scientific">Novosphingobium mangrovi</name>
    <name type="common">ex Huang et al. 2023</name>
    <dbReference type="NCBI Taxonomy" id="2976432"/>
    <lineage>
        <taxon>Bacteria</taxon>
        <taxon>Pseudomonadati</taxon>
        <taxon>Pseudomonadota</taxon>
        <taxon>Alphaproteobacteria</taxon>
        <taxon>Sphingomonadales</taxon>
        <taxon>Sphingomonadaceae</taxon>
        <taxon>Novosphingobium</taxon>
    </lineage>
</organism>
<keyword evidence="2" id="KW-1185">Reference proteome</keyword>
<dbReference type="InterPro" id="IPR021074">
    <property type="entry name" value="Formate_DH_dsu"/>
</dbReference>
<dbReference type="EMBL" id="JANZXA010000001">
    <property type="protein sequence ID" value="MCT2398088.1"/>
    <property type="molecule type" value="Genomic_DNA"/>
</dbReference>
<reference evidence="1" key="1">
    <citation type="submission" date="2022-09" db="EMBL/GenBank/DDBJ databases">
        <title>Novosphingobium sp. Nov., a polycyclic aromatic hydrocarbon-degrading bacterium isolated form mangrove sediments in HongKong.</title>
        <authorList>
            <person name="Hu Z."/>
        </authorList>
    </citation>
    <scope>NUCLEOTIDE SEQUENCE</scope>
    <source>
        <strain evidence="1">HK4-1</strain>
    </source>
</reference>